<evidence type="ECO:0008006" key="4">
    <source>
        <dbReference type="Google" id="ProtNLM"/>
    </source>
</evidence>
<accession>A0ABQ5GMI4</accession>
<gene>
    <name evidence="2" type="ORF">Tco_1042723</name>
</gene>
<evidence type="ECO:0000313" key="3">
    <source>
        <dbReference type="Proteomes" id="UP001151760"/>
    </source>
</evidence>
<proteinExistence type="predicted"/>
<sequence>MLSKCVPIVEQGTAAMENLNERVKRGLYWARVRAHEFYQEMIHRGFVFKKRSNEAIDVPVENVKSSSEPRGSPHDAYRISAIGCNDLYHFMKQCNYNHASKGRRMIKESVDAAIAAEQARQPNVRNDASRSRPVRGQDTTPAVRECTFAGFIKCNPTVFRGVEGAVELRRWFEKIKSVFEISK</sequence>
<keyword evidence="3" id="KW-1185">Reference proteome</keyword>
<comment type="caution">
    <text evidence="2">The sequence shown here is derived from an EMBL/GenBank/DDBJ whole genome shotgun (WGS) entry which is preliminary data.</text>
</comment>
<feature type="region of interest" description="Disordered" evidence="1">
    <location>
        <begin position="117"/>
        <end position="139"/>
    </location>
</feature>
<reference evidence="2" key="2">
    <citation type="submission" date="2022-01" db="EMBL/GenBank/DDBJ databases">
        <authorList>
            <person name="Yamashiro T."/>
            <person name="Shiraishi A."/>
            <person name="Satake H."/>
            <person name="Nakayama K."/>
        </authorList>
    </citation>
    <scope>NUCLEOTIDE SEQUENCE</scope>
</reference>
<dbReference type="EMBL" id="BQNB010018585">
    <property type="protein sequence ID" value="GJT75998.1"/>
    <property type="molecule type" value="Genomic_DNA"/>
</dbReference>
<name>A0ABQ5GMI4_9ASTR</name>
<protein>
    <recommendedName>
        <fullName evidence="4">Reverse transcriptase domain-containing protein</fullName>
    </recommendedName>
</protein>
<organism evidence="2 3">
    <name type="scientific">Tanacetum coccineum</name>
    <dbReference type="NCBI Taxonomy" id="301880"/>
    <lineage>
        <taxon>Eukaryota</taxon>
        <taxon>Viridiplantae</taxon>
        <taxon>Streptophyta</taxon>
        <taxon>Embryophyta</taxon>
        <taxon>Tracheophyta</taxon>
        <taxon>Spermatophyta</taxon>
        <taxon>Magnoliopsida</taxon>
        <taxon>eudicotyledons</taxon>
        <taxon>Gunneridae</taxon>
        <taxon>Pentapetalae</taxon>
        <taxon>asterids</taxon>
        <taxon>campanulids</taxon>
        <taxon>Asterales</taxon>
        <taxon>Asteraceae</taxon>
        <taxon>Asteroideae</taxon>
        <taxon>Anthemideae</taxon>
        <taxon>Anthemidinae</taxon>
        <taxon>Tanacetum</taxon>
    </lineage>
</organism>
<evidence type="ECO:0000256" key="1">
    <source>
        <dbReference type="SAM" id="MobiDB-lite"/>
    </source>
</evidence>
<reference evidence="2" key="1">
    <citation type="journal article" date="2022" name="Int. J. Mol. Sci.">
        <title>Draft Genome of Tanacetum Coccineum: Genomic Comparison of Closely Related Tanacetum-Family Plants.</title>
        <authorList>
            <person name="Yamashiro T."/>
            <person name="Shiraishi A."/>
            <person name="Nakayama K."/>
            <person name="Satake H."/>
        </authorList>
    </citation>
    <scope>NUCLEOTIDE SEQUENCE</scope>
</reference>
<evidence type="ECO:0000313" key="2">
    <source>
        <dbReference type="EMBL" id="GJT75998.1"/>
    </source>
</evidence>
<dbReference type="Proteomes" id="UP001151760">
    <property type="component" value="Unassembled WGS sequence"/>
</dbReference>